<evidence type="ECO:0000313" key="2">
    <source>
        <dbReference type="Proteomes" id="UP000024404"/>
    </source>
</evidence>
<reference evidence="2" key="1">
    <citation type="submission" date="2013-10" db="EMBL/GenBank/DDBJ databases">
        <title>Genome sequencing of Onchocerca volvulus.</title>
        <authorList>
            <person name="Cotton J."/>
            <person name="Tsai J."/>
            <person name="Stanley E."/>
            <person name="Tracey A."/>
            <person name="Holroyd N."/>
            <person name="Lustigman S."/>
            <person name="Berriman M."/>
        </authorList>
    </citation>
    <scope>NUCLEOTIDE SEQUENCE</scope>
</reference>
<reference evidence="1" key="2">
    <citation type="submission" date="2022-06" db="UniProtKB">
        <authorList>
            <consortium name="EnsemblMetazoa"/>
        </authorList>
    </citation>
    <scope>IDENTIFICATION</scope>
</reference>
<organism evidence="1 2">
    <name type="scientific">Onchocerca volvulus</name>
    <dbReference type="NCBI Taxonomy" id="6282"/>
    <lineage>
        <taxon>Eukaryota</taxon>
        <taxon>Metazoa</taxon>
        <taxon>Ecdysozoa</taxon>
        <taxon>Nematoda</taxon>
        <taxon>Chromadorea</taxon>
        <taxon>Rhabditida</taxon>
        <taxon>Spirurina</taxon>
        <taxon>Spiruromorpha</taxon>
        <taxon>Filarioidea</taxon>
        <taxon>Onchocercidae</taxon>
        <taxon>Onchocerca</taxon>
    </lineage>
</organism>
<dbReference type="EnsemblMetazoa" id="OVOC5323.1">
    <property type="protein sequence ID" value="OVOC5323.1"/>
    <property type="gene ID" value="WBGene00242132"/>
</dbReference>
<proteinExistence type="predicted"/>
<protein>
    <submittedName>
        <fullName evidence="1">Uncharacterized protein</fullName>
    </submittedName>
</protein>
<dbReference type="Proteomes" id="UP000024404">
    <property type="component" value="Unassembled WGS sequence"/>
</dbReference>
<accession>A0A8R1XYI2</accession>
<evidence type="ECO:0000313" key="1">
    <source>
        <dbReference type="EnsemblMetazoa" id="OVOC5323.1"/>
    </source>
</evidence>
<dbReference type="AlphaFoldDB" id="A0A8R1XYI2"/>
<name>A0A8R1XYI2_ONCVO</name>
<sequence>MHIDLSALCPLPSRTAHLSRLSSFLLLYGINGSRAELSSLLLSTVRLMFSGVNLRRGRFPKTGFLGQ</sequence>
<keyword evidence="2" id="KW-1185">Reference proteome</keyword>
<dbReference type="EMBL" id="CMVM020000154">
    <property type="status" value="NOT_ANNOTATED_CDS"/>
    <property type="molecule type" value="Genomic_DNA"/>
</dbReference>